<protein>
    <recommendedName>
        <fullName evidence="3">HTH luxR-type domain-containing protein</fullName>
    </recommendedName>
</protein>
<evidence type="ECO:0008006" key="3">
    <source>
        <dbReference type="Google" id="ProtNLM"/>
    </source>
</evidence>
<reference evidence="1 2" key="1">
    <citation type="submission" date="2017-04" db="EMBL/GenBank/DDBJ databases">
        <title>Comparative genome analysis of Subtercola boreus.</title>
        <authorList>
            <person name="Cho Y.-J."/>
            <person name="Cho A."/>
            <person name="Kim O.-S."/>
            <person name="Lee J.-I."/>
        </authorList>
    </citation>
    <scope>NUCLEOTIDE SEQUENCE [LARGE SCALE GENOMIC DNA]</scope>
    <source>
        <strain evidence="1 2">P28004</strain>
    </source>
</reference>
<evidence type="ECO:0000313" key="1">
    <source>
        <dbReference type="EMBL" id="RFA28651.1"/>
    </source>
</evidence>
<dbReference type="SUPFAM" id="SSF46894">
    <property type="entry name" value="C-terminal effector domain of the bipartite response regulators"/>
    <property type="match status" value="1"/>
</dbReference>
<dbReference type="Gene3D" id="3.40.50.2300">
    <property type="match status" value="1"/>
</dbReference>
<evidence type="ECO:0000313" key="2">
    <source>
        <dbReference type="Proteomes" id="UP000257080"/>
    </source>
</evidence>
<accession>A0A3E0WEK7</accession>
<proteinExistence type="predicted"/>
<dbReference type="RefSeq" id="WP_116417447.1">
    <property type="nucleotide sequence ID" value="NZ_NBXC01000008.1"/>
</dbReference>
<dbReference type="GO" id="GO:0006355">
    <property type="term" value="P:regulation of DNA-templated transcription"/>
    <property type="evidence" value="ECO:0007669"/>
    <property type="project" value="InterPro"/>
</dbReference>
<dbReference type="InterPro" id="IPR016032">
    <property type="entry name" value="Sig_transdc_resp-reg_C-effctor"/>
</dbReference>
<organism evidence="1 2">
    <name type="scientific">Subtercola boreus</name>
    <dbReference type="NCBI Taxonomy" id="120213"/>
    <lineage>
        <taxon>Bacteria</taxon>
        <taxon>Bacillati</taxon>
        <taxon>Actinomycetota</taxon>
        <taxon>Actinomycetes</taxon>
        <taxon>Micrococcales</taxon>
        <taxon>Microbacteriaceae</taxon>
        <taxon>Subtercola</taxon>
    </lineage>
</organism>
<dbReference type="EMBL" id="NBXE01000008">
    <property type="protein sequence ID" value="RFA28651.1"/>
    <property type="molecule type" value="Genomic_DNA"/>
</dbReference>
<gene>
    <name evidence="1" type="ORF">B7R25_02660</name>
</gene>
<sequence length="200" mass="21399">MLAEAISVKLKTLLPGSSVDGWTKSWHVYTNRDQSVADVVILYNELGNGSPTPAKVSALAPQGTGIVVLGSTTYAPAIRRVLDAGAHSYVLLTEPTDVIAAAVAAAFRNEEFISGEVQKLLADDTAEAVPQLTLRELEIVSAYLSGSGSSVPETAAQFGLSAETVRTHISHARRKYASGGEPITKMELRRRMIHDGWILQ</sequence>
<name>A0A3E0WEK7_9MICO</name>
<comment type="caution">
    <text evidence="1">The sequence shown here is derived from an EMBL/GenBank/DDBJ whole genome shotgun (WGS) entry which is preliminary data.</text>
</comment>
<dbReference type="Proteomes" id="UP000257080">
    <property type="component" value="Unassembled WGS sequence"/>
</dbReference>
<dbReference type="GO" id="GO:0003677">
    <property type="term" value="F:DNA binding"/>
    <property type="evidence" value="ECO:0007669"/>
    <property type="project" value="InterPro"/>
</dbReference>
<dbReference type="AlphaFoldDB" id="A0A3E0WEK7"/>